<keyword evidence="6" id="KW-1185">Reference proteome</keyword>
<organism evidence="5 6">
    <name type="scientific">Pedococcus aerophilus</name>
    <dbReference type="NCBI Taxonomy" id="436356"/>
    <lineage>
        <taxon>Bacteria</taxon>
        <taxon>Bacillati</taxon>
        <taxon>Actinomycetota</taxon>
        <taxon>Actinomycetes</taxon>
        <taxon>Micrococcales</taxon>
        <taxon>Intrasporangiaceae</taxon>
        <taxon>Pedococcus</taxon>
    </lineage>
</organism>
<dbReference type="SUPFAM" id="SSF56003">
    <property type="entry name" value="Molybdenum cofactor-binding domain"/>
    <property type="match status" value="1"/>
</dbReference>
<dbReference type="InterPro" id="IPR036856">
    <property type="entry name" value="Ald_Oxase/Xan_DH_a/b_sf"/>
</dbReference>
<dbReference type="Pfam" id="PF02738">
    <property type="entry name" value="MoCoBD_1"/>
    <property type="match status" value="1"/>
</dbReference>
<dbReference type="Gene3D" id="3.90.1170.50">
    <property type="entry name" value="Aldehyde oxidase/xanthine dehydrogenase, a/b hammerhead"/>
    <property type="match status" value="1"/>
</dbReference>
<dbReference type="SUPFAM" id="SSF54665">
    <property type="entry name" value="CO dehydrogenase molybdoprotein N-domain-like"/>
    <property type="match status" value="1"/>
</dbReference>
<dbReference type="InterPro" id="IPR000674">
    <property type="entry name" value="Ald_Oxase/Xan_DH_a/b"/>
</dbReference>
<evidence type="ECO:0000256" key="1">
    <source>
        <dbReference type="ARBA" id="ARBA00022505"/>
    </source>
</evidence>
<accession>A0ABN3USJ7</accession>
<dbReference type="Gene3D" id="3.30.365.10">
    <property type="entry name" value="Aldehyde oxidase/xanthine dehydrogenase, molybdopterin binding domain"/>
    <property type="match status" value="4"/>
</dbReference>
<proteinExistence type="predicted"/>
<feature type="domain" description="Aldehyde oxidase/xanthine dehydrogenase a/b hammerhead" evidence="4">
    <location>
        <begin position="39"/>
        <end position="143"/>
    </location>
</feature>
<dbReference type="SMART" id="SM01008">
    <property type="entry name" value="Ald_Xan_dh_C"/>
    <property type="match status" value="1"/>
</dbReference>
<dbReference type="Pfam" id="PF01315">
    <property type="entry name" value="Ald_Xan_dh_C"/>
    <property type="match status" value="1"/>
</dbReference>
<dbReference type="InterPro" id="IPR016208">
    <property type="entry name" value="Ald_Oxase/xanthine_DH-like"/>
</dbReference>
<evidence type="ECO:0000313" key="6">
    <source>
        <dbReference type="Proteomes" id="UP001501326"/>
    </source>
</evidence>
<keyword evidence="2" id="KW-0560">Oxidoreductase</keyword>
<comment type="caution">
    <text evidence="5">The sequence shown here is derived from an EMBL/GenBank/DDBJ whole genome shotgun (WGS) entry which is preliminary data.</text>
</comment>
<protein>
    <submittedName>
        <fullName evidence="5">Xanthine dehydrogenase family protein molybdopterin-binding subunit</fullName>
    </submittedName>
</protein>
<sequence>MSSHDTGSTRPAPTTDSGALEVAAIGQGTRRIEGRLKVTGDATYAYEADVERPLYLHLVQSTIAKGTVTGIDSTTARALEGVVAVLDHTNAPRLESTEDAEYAALQGDSVGFRGQVIAVVIAESVEAAREGALLVEVTYDEQEHRADFVADDPELYKPEKVNPAFPTDSNVGRMDRALENADVVVDQTYRTPFEHNSPMEPHALTARWDHEAAEGEPVLFMHASTQAVHGVVKTLAPLFGLDATQVHVVSPFVGGGFGSKGLPHVHDVVAALAAQTTGGRPVRLALTRQQLFALAGYRTATIQRFQLAADSTGRLVGINHEVIEQTSAIKEFAEQTAIATRHMYAAPNRHTSHRLAPLDVAVPSWMRAPGEMPGMFAHEVAMDELAEAVGVDPVELRILNEPETDPETGQEFGHRKLVECLREGASRFGWADRDLRPGATRDGDWLVGTGVAAATYPYYQQPGNRATIRALEGGRYAVEIGAADIGTGALTVLSQISADALGVRLGDVEVAIADSRLPVATVAGGSAGTASWGSAIVGASRAFREEHGTSPSVGDETTAGPAGNPNMGKYSLHSFGAQFVELRVNIWTGELRVARALGVFSAGRIINPVTARSQLIGGMTMGLSTGLFEESVRDPRFGHIVTQDLASYHVASHADIPEIEAVWLDETDPLTNPMGSRGIGEIGIVGAAAAVANAAWHATGVRVRDIPLTADKFLDLSPELPALKGHPAAAFA</sequence>
<keyword evidence="1" id="KW-0500">Molybdenum</keyword>
<evidence type="ECO:0000259" key="4">
    <source>
        <dbReference type="SMART" id="SM01008"/>
    </source>
</evidence>
<dbReference type="InterPro" id="IPR008274">
    <property type="entry name" value="AldOxase/xan_DH_MoCoBD1"/>
</dbReference>
<evidence type="ECO:0000256" key="3">
    <source>
        <dbReference type="SAM" id="MobiDB-lite"/>
    </source>
</evidence>
<feature type="region of interest" description="Disordered" evidence="3">
    <location>
        <begin position="545"/>
        <end position="565"/>
    </location>
</feature>
<dbReference type="Proteomes" id="UP001501326">
    <property type="component" value="Unassembled WGS sequence"/>
</dbReference>
<dbReference type="Pfam" id="PF20256">
    <property type="entry name" value="MoCoBD_2"/>
    <property type="match status" value="2"/>
</dbReference>
<gene>
    <name evidence="5" type="ORF">GCM10009867_27410</name>
</gene>
<reference evidence="5 6" key="1">
    <citation type="journal article" date="2019" name="Int. J. Syst. Evol. Microbiol.">
        <title>The Global Catalogue of Microorganisms (GCM) 10K type strain sequencing project: providing services to taxonomists for standard genome sequencing and annotation.</title>
        <authorList>
            <consortium name="The Broad Institute Genomics Platform"/>
            <consortium name="The Broad Institute Genome Sequencing Center for Infectious Disease"/>
            <person name="Wu L."/>
            <person name="Ma J."/>
        </authorList>
    </citation>
    <scope>NUCLEOTIDE SEQUENCE [LARGE SCALE GENOMIC DNA]</scope>
    <source>
        <strain evidence="5 6">JCM 16378</strain>
    </source>
</reference>
<dbReference type="EMBL" id="BAAARN010000003">
    <property type="protein sequence ID" value="GAA2737986.1"/>
    <property type="molecule type" value="Genomic_DNA"/>
</dbReference>
<evidence type="ECO:0000313" key="5">
    <source>
        <dbReference type="EMBL" id="GAA2737986.1"/>
    </source>
</evidence>
<dbReference type="RefSeq" id="WP_344194371.1">
    <property type="nucleotide sequence ID" value="NZ_BAAARN010000003.1"/>
</dbReference>
<evidence type="ECO:0000256" key="2">
    <source>
        <dbReference type="ARBA" id="ARBA00023002"/>
    </source>
</evidence>
<dbReference type="InterPro" id="IPR037165">
    <property type="entry name" value="AldOxase/xan_DH_Mopterin-bd_sf"/>
</dbReference>
<name>A0ABN3USJ7_9MICO</name>
<dbReference type="PANTHER" id="PTHR11908">
    <property type="entry name" value="XANTHINE DEHYDROGENASE"/>
    <property type="match status" value="1"/>
</dbReference>
<dbReference type="InterPro" id="IPR046867">
    <property type="entry name" value="AldOxase/xan_DH_MoCoBD2"/>
</dbReference>
<dbReference type="PANTHER" id="PTHR11908:SF132">
    <property type="entry name" value="ALDEHYDE OXIDASE 1-RELATED"/>
    <property type="match status" value="1"/>
</dbReference>